<dbReference type="InterPro" id="IPR007627">
    <property type="entry name" value="RNA_pol_sigma70_r2"/>
</dbReference>
<dbReference type="Gene3D" id="1.10.1740.10">
    <property type="match status" value="1"/>
</dbReference>
<dbReference type="Gene3D" id="3.10.450.50">
    <property type="match status" value="1"/>
</dbReference>
<dbReference type="EMBL" id="CP002786">
    <property type="protein sequence ID" value="AEF40619.1"/>
    <property type="molecule type" value="Genomic_DNA"/>
</dbReference>
<dbReference type="GO" id="GO:0006352">
    <property type="term" value="P:DNA-templated transcription initiation"/>
    <property type="evidence" value="ECO:0007669"/>
    <property type="project" value="InterPro"/>
</dbReference>
<dbReference type="Pfam" id="PF04542">
    <property type="entry name" value="Sigma70_r2"/>
    <property type="match status" value="1"/>
</dbReference>
<dbReference type="PANTHER" id="PTHR43133:SF65">
    <property type="entry name" value="ECF RNA POLYMERASE SIGMA FACTOR SIGG"/>
    <property type="match status" value="1"/>
</dbReference>
<keyword evidence="6" id="KW-0804">Transcription</keyword>
<evidence type="ECO:0000256" key="1">
    <source>
        <dbReference type="ARBA" id="ARBA00010641"/>
    </source>
</evidence>
<dbReference type="SUPFAM" id="SSF88946">
    <property type="entry name" value="Sigma2 domain of RNA polymerase sigma factors"/>
    <property type="match status" value="1"/>
</dbReference>
<dbReference type="NCBIfam" id="TIGR02960">
    <property type="entry name" value="SigX5"/>
    <property type="match status" value="1"/>
</dbReference>
<dbReference type="GO" id="GO:0016987">
    <property type="term" value="F:sigma factor activity"/>
    <property type="evidence" value="ECO:0007669"/>
    <property type="project" value="UniProtKB-KW"/>
</dbReference>
<dbReference type="Pfam" id="PF12680">
    <property type="entry name" value="SnoaL_2"/>
    <property type="match status" value="1"/>
</dbReference>
<dbReference type="SUPFAM" id="SSF88659">
    <property type="entry name" value="Sigma3 and sigma4 domains of RNA polymerase sigma factors"/>
    <property type="match status" value="1"/>
</dbReference>
<dbReference type="InterPro" id="IPR013249">
    <property type="entry name" value="RNA_pol_sigma70_r4_t2"/>
</dbReference>
<dbReference type="HOGENOM" id="CLU_043648_1_0_11"/>
<feature type="domain" description="RNA polymerase sigma-70 region 2" evidence="7">
    <location>
        <begin position="49"/>
        <end position="114"/>
    </location>
</feature>
<proteinExistence type="inferred from homology"/>
<accession>F6EQD4</accession>
<dbReference type="InterPro" id="IPR013324">
    <property type="entry name" value="RNA_pol_sigma_r3/r4-like"/>
</dbReference>
<dbReference type="InterPro" id="IPR014284">
    <property type="entry name" value="RNA_pol_sigma-70_dom"/>
</dbReference>
<dbReference type="Pfam" id="PF08281">
    <property type="entry name" value="Sigma70_r4_2"/>
    <property type="match status" value="1"/>
</dbReference>
<evidence type="ECO:0000259" key="8">
    <source>
        <dbReference type="Pfam" id="PF08281"/>
    </source>
</evidence>
<sequence length="362" mass="40425">MTADYCRAEEMTKVETTNTRSEPSPIGAAEAQFMAAARSEDTTKFALLTEQYRRQLQVHCYRMLASYEDAQDMTQETFLRAWNRRETFQGRASLRTWLYRIATNCCLDFLEKRRDRTPVPAELPEAGTEVLYLQPYPTHMLPDDPQDSTVARETIELAFIVAVQHLPPRQRAVLILRDILGWPARQAAESLDLSVASANSALQRARASMREQLPDGRLDWRAASAQTLTAGERALVDKYMAAHEHLDVERLATLLRDDVRFAMPPQPGVWVGRDECVNAWVEGGLGTPGLDDWRCIATTANGQPAVAMYLRKPGDSAHRAFAIDVLRVVDGLVAGITAFGDEVFGSLELPEVFEEAEPSSGI</sequence>
<dbReference type="InterPro" id="IPR014305">
    <property type="entry name" value="RNA_pol_sigma-G_actinobac"/>
</dbReference>
<protein>
    <submittedName>
        <fullName evidence="10">RNA polymerase sigma-70 factor sigG</fullName>
    </submittedName>
</protein>
<organism evidence="10 11">
    <name type="scientific">Hoyosella subflava (strain DSM 45089 / JCM 17490 / NBRC 109087 / DQS3-9A1)</name>
    <name type="common">Amycolicicoccus subflavus</name>
    <dbReference type="NCBI Taxonomy" id="443218"/>
    <lineage>
        <taxon>Bacteria</taxon>
        <taxon>Bacillati</taxon>
        <taxon>Actinomycetota</taxon>
        <taxon>Actinomycetes</taxon>
        <taxon>Mycobacteriales</taxon>
        <taxon>Hoyosellaceae</taxon>
        <taxon>Hoyosella</taxon>
    </lineage>
</organism>
<dbReference type="KEGG" id="asd:AS9A_2170"/>
<dbReference type="GO" id="GO:0003677">
    <property type="term" value="F:DNA binding"/>
    <property type="evidence" value="ECO:0007669"/>
    <property type="project" value="UniProtKB-KW"/>
</dbReference>
<dbReference type="AlphaFoldDB" id="F6EQD4"/>
<dbReference type="Gene3D" id="1.10.10.10">
    <property type="entry name" value="Winged helix-like DNA-binding domain superfamily/Winged helix DNA-binding domain"/>
    <property type="match status" value="1"/>
</dbReference>
<dbReference type="InterPro" id="IPR036388">
    <property type="entry name" value="WH-like_DNA-bd_sf"/>
</dbReference>
<evidence type="ECO:0000313" key="11">
    <source>
        <dbReference type="Proteomes" id="UP000009235"/>
    </source>
</evidence>
<evidence type="ECO:0000256" key="2">
    <source>
        <dbReference type="ARBA" id="ARBA00011344"/>
    </source>
</evidence>
<keyword evidence="11" id="KW-1185">Reference proteome</keyword>
<evidence type="ECO:0000256" key="6">
    <source>
        <dbReference type="ARBA" id="ARBA00023163"/>
    </source>
</evidence>
<comment type="subunit">
    <text evidence="2">Interacts transiently with the RNA polymerase catalytic core formed by RpoA, RpoB, RpoC and RpoZ (2 alpha, 1 beta, 1 beta' and 1 omega subunit) to form the RNA polymerase holoenzyme that can initiate transcription.</text>
</comment>
<dbReference type="NCBIfam" id="NF006089">
    <property type="entry name" value="PRK08241.1"/>
    <property type="match status" value="1"/>
</dbReference>
<comment type="similarity">
    <text evidence="1">Belongs to the sigma-70 factor family. ECF subfamily.</text>
</comment>
<dbReference type="CDD" id="cd06171">
    <property type="entry name" value="Sigma70_r4"/>
    <property type="match status" value="1"/>
</dbReference>
<evidence type="ECO:0000259" key="7">
    <source>
        <dbReference type="Pfam" id="PF04542"/>
    </source>
</evidence>
<dbReference type="SUPFAM" id="SSF54427">
    <property type="entry name" value="NTF2-like"/>
    <property type="match status" value="1"/>
</dbReference>
<gene>
    <name evidence="10" type="ordered locus">AS9A_2170</name>
</gene>
<dbReference type="NCBIfam" id="TIGR02937">
    <property type="entry name" value="sigma70-ECF"/>
    <property type="match status" value="1"/>
</dbReference>
<name>F6EQD4_HOYSD</name>
<dbReference type="Proteomes" id="UP000009235">
    <property type="component" value="Chromosome"/>
</dbReference>
<dbReference type="InterPro" id="IPR032710">
    <property type="entry name" value="NTF2-like_dom_sf"/>
</dbReference>
<keyword evidence="5" id="KW-0238">DNA-binding</keyword>
<keyword evidence="3" id="KW-0805">Transcription regulation</keyword>
<dbReference type="eggNOG" id="COG1595">
    <property type="taxonomic scope" value="Bacteria"/>
</dbReference>
<feature type="domain" description="RNA polymerase sigma factor 70 region 4 type 2" evidence="8">
    <location>
        <begin position="159"/>
        <end position="209"/>
    </location>
</feature>
<dbReference type="InterPro" id="IPR037401">
    <property type="entry name" value="SnoaL-like"/>
</dbReference>
<dbReference type="PANTHER" id="PTHR43133">
    <property type="entry name" value="RNA POLYMERASE ECF-TYPE SIGMA FACTO"/>
    <property type="match status" value="1"/>
</dbReference>
<evidence type="ECO:0000259" key="9">
    <source>
        <dbReference type="Pfam" id="PF12680"/>
    </source>
</evidence>
<evidence type="ECO:0000256" key="5">
    <source>
        <dbReference type="ARBA" id="ARBA00023125"/>
    </source>
</evidence>
<feature type="domain" description="SnoaL-like" evidence="9">
    <location>
        <begin position="236"/>
        <end position="334"/>
    </location>
</feature>
<evidence type="ECO:0000256" key="4">
    <source>
        <dbReference type="ARBA" id="ARBA00023082"/>
    </source>
</evidence>
<evidence type="ECO:0000313" key="10">
    <source>
        <dbReference type="EMBL" id="AEF40619.1"/>
    </source>
</evidence>
<evidence type="ECO:0000256" key="3">
    <source>
        <dbReference type="ARBA" id="ARBA00023015"/>
    </source>
</evidence>
<keyword evidence="4" id="KW-0731">Sigma factor</keyword>
<dbReference type="STRING" id="443218.AS9A_2170"/>
<dbReference type="InterPro" id="IPR039425">
    <property type="entry name" value="RNA_pol_sigma-70-like"/>
</dbReference>
<dbReference type="InterPro" id="IPR013325">
    <property type="entry name" value="RNA_pol_sigma_r2"/>
</dbReference>
<reference evidence="10 11" key="1">
    <citation type="journal article" date="2011" name="J. Bacteriol.">
        <title>Complete genome sequence of Amycolicicoccus subflavus DQS3-9A1T, an actinomycete isolated from crude oil-polluted soil.</title>
        <authorList>
            <person name="Cai M."/>
            <person name="Chen W.M."/>
            <person name="Nie Y."/>
            <person name="Chi C.Q."/>
            <person name="Wang Y.N."/>
            <person name="Tang Y.Q."/>
            <person name="Li G.Y."/>
            <person name="Wu X.L."/>
        </authorList>
    </citation>
    <scope>NUCLEOTIDE SEQUENCE [LARGE SCALE GENOMIC DNA]</scope>
    <source>
        <strain evidence="11">DSM 45089 / DQS3-9A1</strain>
    </source>
</reference>